<organism evidence="3 4">
    <name type="scientific">Stieleria marina</name>
    <dbReference type="NCBI Taxonomy" id="1930275"/>
    <lineage>
        <taxon>Bacteria</taxon>
        <taxon>Pseudomonadati</taxon>
        <taxon>Planctomycetota</taxon>
        <taxon>Planctomycetia</taxon>
        <taxon>Pirellulales</taxon>
        <taxon>Pirellulaceae</taxon>
        <taxon>Stieleria</taxon>
    </lineage>
</organism>
<evidence type="ECO:0000256" key="2">
    <source>
        <dbReference type="SAM" id="Phobius"/>
    </source>
</evidence>
<feature type="transmembrane region" description="Helical" evidence="2">
    <location>
        <begin position="12"/>
        <end position="30"/>
    </location>
</feature>
<reference evidence="3 4" key="1">
    <citation type="submission" date="2019-02" db="EMBL/GenBank/DDBJ databases">
        <title>Deep-cultivation of Planctomycetes and their phenomic and genomic characterization uncovers novel biology.</title>
        <authorList>
            <person name="Wiegand S."/>
            <person name="Jogler M."/>
            <person name="Boedeker C."/>
            <person name="Pinto D."/>
            <person name="Vollmers J."/>
            <person name="Rivas-Marin E."/>
            <person name="Kohn T."/>
            <person name="Peeters S.H."/>
            <person name="Heuer A."/>
            <person name="Rast P."/>
            <person name="Oberbeckmann S."/>
            <person name="Bunk B."/>
            <person name="Jeske O."/>
            <person name="Meyerdierks A."/>
            <person name="Storesund J.E."/>
            <person name="Kallscheuer N."/>
            <person name="Luecker S."/>
            <person name="Lage O.M."/>
            <person name="Pohl T."/>
            <person name="Merkel B.J."/>
            <person name="Hornburger P."/>
            <person name="Mueller R.-W."/>
            <person name="Bruemmer F."/>
            <person name="Labrenz M."/>
            <person name="Spormann A.M."/>
            <person name="Op den Camp H."/>
            <person name="Overmann J."/>
            <person name="Amann R."/>
            <person name="Jetten M.S.M."/>
            <person name="Mascher T."/>
            <person name="Medema M.H."/>
            <person name="Devos D.P."/>
            <person name="Kaster A.-K."/>
            <person name="Ovreas L."/>
            <person name="Rohde M."/>
            <person name="Galperin M.Y."/>
            <person name="Jogler C."/>
        </authorList>
    </citation>
    <scope>NUCLEOTIDE SEQUENCE [LARGE SCALE GENOMIC DNA]</scope>
    <source>
        <strain evidence="3 4">K23_9</strain>
    </source>
</reference>
<keyword evidence="2" id="KW-0812">Transmembrane</keyword>
<accession>A0A517NPP6</accession>
<evidence type="ECO:0000256" key="1">
    <source>
        <dbReference type="SAM" id="MobiDB-lite"/>
    </source>
</evidence>
<evidence type="ECO:0008006" key="5">
    <source>
        <dbReference type="Google" id="ProtNLM"/>
    </source>
</evidence>
<dbReference type="OrthoDB" id="283572at2"/>
<keyword evidence="2" id="KW-0472">Membrane</keyword>
<feature type="region of interest" description="Disordered" evidence="1">
    <location>
        <begin position="76"/>
        <end position="105"/>
    </location>
</feature>
<dbReference type="RefSeq" id="WP_145416579.1">
    <property type="nucleotide sequence ID" value="NZ_CP036526.1"/>
</dbReference>
<evidence type="ECO:0000313" key="4">
    <source>
        <dbReference type="Proteomes" id="UP000319817"/>
    </source>
</evidence>
<dbReference type="AlphaFoldDB" id="A0A517NPP6"/>
<keyword evidence="2" id="KW-1133">Transmembrane helix</keyword>
<sequence>MRDLLDDPMVVAAGAFLVIAGGCAIVFYVARSLRDSADEDQQDAEQMLANLKEMHLRGDITDEEFRVIKLANQTHTQAKANDLTSSDHSEDQTESTNDSDEPTQN</sequence>
<protein>
    <recommendedName>
        <fullName evidence="5">SHOCT domain-containing protein</fullName>
    </recommendedName>
</protein>
<name>A0A517NPP6_9BACT</name>
<evidence type="ECO:0000313" key="3">
    <source>
        <dbReference type="EMBL" id="QDT09105.1"/>
    </source>
</evidence>
<gene>
    <name evidence="3" type="ORF">K239x_10500</name>
</gene>
<dbReference type="Proteomes" id="UP000319817">
    <property type="component" value="Chromosome"/>
</dbReference>
<proteinExistence type="predicted"/>
<dbReference type="EMBL" id="CP036526">
    <property type="protein sequence ID" value="QDT09105.1"/>
    <property type="molecule type" value="Genomic_DNA"/>
</dbReference>
<dbReference type="PROSITE" id="PS51257">
    <property type="entry name" value="PROKAR_LIPOPROTEIN"/>
    <property type="match status" value="1"/>
</dbReference>
<keyword evidence="4" id="KW-1185">Reference proteome</keyword>